<protein>
    <submittedName>
        <fullName evidence="5">Chromosome segregation protein SMC</fullName>
    </submittedName>
</protein>
<dbReference type="InterPro" id="IPR010935">
    <property type="entry name" value="SMC_hinge"/>
</dbReference>
<dbReference type="eggNOG" id="COG1196">
    <property type="taxonomic scope" value="Bacteria"/>
</dbReference>
<dbReference type="SUPFAM" id="SSF52540">
    <property type="entry name" value="P-loop containing nucleoside triphosphate hydrolases"/>
    <property type="match status" value="1"/>
</dbReference>
<evidence type="ECO:0000313" key="5">
    <source>
        <dbReference type="EMBL" id="EDM73760.1"/>
    </source>
</evidence>
<dbReference type="OrthoDB" id="9808768at2"/>
<evidence type="ECO:0000259" key="3">
    <source>
        <dbReference type="Pfam" id="PF02463"/>
    </source>
</evidence>
<comment type="caution">
    <text evidence="5">The sequence shown here is derived from an EMBL/GenBank/DDBJ whole genome shotgun (WGS) entry which is preliminary data.</text>
</comment>
<evidence type="ECO:0000259" key="4">
    <source>
        <dbReference type="Pfam" id="PF06470"/>
    </source>
</evidence>
<accession>A6GK48</accession>
<dbReference type="InterPro" id="IPR027417">
    <property type="entry name" value="P-loop_NTPase"/>
</dbReference>
<evidence type="ECO:0000256" key="2">
    <source>
        <dbReference type="SAM" id="MobiDB-lite"/>
    </source>
</evidence>
<sequence length="651" mass="72103">MRIKKIEVIGFKSFADREVVVLDDHVTAVIGPNGCGKSNIVDAIRWCLGEQRAKHLRGGGMADVIFAGSSTRGPAGMAEVTITFESEGDGPSAFHQFAEIAVSRRLYRDGTSEYLINKVPCRLRDINDMLAGTGISAKSGYSIIEQGRVGELVTSKPETRRKVIDEAAGITKFKQQKVQATRKIDQTRQNLLRVTDVIGELEGRLGSLKRQAQKAERYKRYRTELRDLELWHASHKLLELRATARVLERRRSELEEQVEDLRNESATREARHEAERVALREAESKLQHEQQRLYDLENRIQLIEQDRRFKLQEQDGLRRSAEQSRAEKEAVERSLESLEAEHKEVEAQRAELGADDEGGEGLEARCETLEAELNDLALRLRHEREALERTRGERGRVSSRSASLEATLLSRAESIEELRERVETMGAELGELEASDDSDDNRLQEAQRTLTEAGERVGELRERRVLLDRERSELREQLRSAEVEVETARKELLRARSRLQSLEEIQSRYQACHGGVQVVMEQREQLAEIGAELSAAAGLGGSASGGAGASFMPSPGADLGDAPKPATQIHGIMADYINAPAHLEAAVSAMLGDRLQGVVVDGPVAGASGVELLKRLEEGRTTFLPKDSGGVGWAQPSAAGKPIAWSDPSAP</sequence>
<keyword evidence="1" id="KW-0175">Coiled coil</keyword>
<dbReference type="Gene3D" id="3.40.50.300">
    <property type="entry name" value="P-loop containing nucleotide triphosphate hydrolases"/>
    <property type="match status" value="1"/>
</dbReference>
<dbReference type="GO" id="GO:0005524">
    <property type="term" value="F:ATP binding"/>
    <property type="evidence" value="ECO:0007669"/>
    <property type="project" value="InterPro"/>
</dbReference>
<dbReference type="STRING" id="391625.PPSIR1_08846"/>
<organism evidence="5 6">
    <name type="scientific">Plesiocystis pacifica SIR-1</name>
    <dbReference type="NCBI Taxonomy" id="391625"/>
    <lineage>
        <taxon>Bacteria</taxon>
        <taxon>Pseudomonadati</taxon>
        <taxon>Myxococcota</taxon>
        <taxon>Polyangia</taxon>
        <taxon>Nannocystales</taxon>
        <taxon>Nannocystaceae</taxon>
        <taxon>Plesiocystis</taxon>
    </lineage>
</organism>
<proteinExistence type="predicted"/>
<dbReference type="Proteomes" id="UP000005801">
    <property type="component" value="Unassembled WGS sequence"/>
</dbReference>
<dbReference type="InterPro" id="IPR003395">
    <property type="entry name" value="RecF/RecN/SMC_N"/>
</dbReference>
<dbReference type="Pfam" id="PF02463">
    <property type="entry name" value="SMC_N"/>
    <property type="match status" value="1"/>
</dbReference>
<dbReference type="AlphaFoldDB" id="A6GK48"/>
<gene>
    <name evidence="5" type="ORF">PPSIR1_08846</name>
</gene>
<name>A6GK48_9BACT</name>
<feature type="region of interest" description="Disordered" evidence="2">
    <location>
        <begin position="625"/>
        <end position="651"/>
    </location>
</feature>
<feature type="region of interest" description="Disordered" evidence="2">
    <location>
        <begin position="314"/>
        <end position="360"/>
    </location>
</feature>
<dbReference type="Pfam" id="PF06470">
    <property type="entry name" value="SMC_hinge"/>
    <property type="match status" value="1"/>
</dbReference>
<feature type="domain" description="SMC hinge" evidence="4">
    <location>
        <begin position="568"/>
        <end position="638"/>
    </location>
</feature>
<dbReference type="RefSeq" id="WP_006977084.1">
    <property type="nucleotide sequence ID" value="NZ_ABCS01000179.1"/>
</dbReference>
<dbReference type="EMBL" id="ABCS01000179">
    <property type="protein sequence ID" value="EDM73760.1"/>
    <property type="molecule type" value="Genomic_DNA"/>
</dbReference>
<feature type="compositionally biased region" description="Basic and acidic residues" evidence="2">
    <location>
        <begin position="314"/>
        <end position="349"/>
    </location>
</feature>
<dbReference type="PANTHER" id="PTHR43977">
    <property type="entry name" value="STRUCTURAL MAINTENANCE OF CHROMOSOMES PROTEIN 3"/>
    <property type="match status" value="1"/>
</dbReference>
<dbReference type="Gene3D" id="1.20.1060.20">
    <property type="match status" value="1"/>
</dbReference>
<evidence type="ECO:0000256" key="1">
    <source>
        <dbReference type="ARBA" id="ARBA00023054"/>
    </source>
</evidence>
<evidence type="ECO:0000313" key="6">
    <source>
        <dbReference type="Proteomes" id="UP000005801"/>
    </source>
</evidence>
<dbReference type="SUPFAM" id="SSF75553">
    <property type="entry name" value="Smc hinge domain"/>
    <property type="match status" value="1"/>
</dbReference>
<reference evidence="5 6" key="1">
    <citation type="submission" date="2007-06" db="EMBL/GenBank/DDBJ databases">
        <authorList>
            <person name="Shimkets L."/>
            <person name="Ferriera S."/>
            <person name="Johnson J."/>
            <person name="Kravitz S."/>
            <person name="Beeson K."/>
            <person name="Sutton G."/>
            <person name="Rogers Y.-H."/>
            <person name="Friedman R."/>
            <person name="Frazier M."/>
            <person name="Venter J.C."/>
        </authorList>
    </citation>
    <scope>NUCLEOTIDE SEQUENCE [LARGE SCALE GENOMIC DNA]</scope>
    <source>
        <strain evidence="5 6">SIR-1</strain>
    </source>
</reference>
<feature type="domain" description="RecF/RecN/SMC N-terminal" evidence="3">
    <location>
        <begin position="3"/>
        <end position="335"/>
    </location>
</feature>
<dbReference type="GO" id="GO:0005694">
    <property type="term" value="C:chromosome"/>
    <property type="evidence" value="ECO:0007669"/>
    <property type="project" value="InterPro"/>
</dbReference>
<feature type="non-terminal residue" evidence="5">
    <location>
        <position position="651"/>
    </location>
</feature>
<dbReference type="InterPro" id="IPR036277">
    <property type="entry name" value="SMC_hinge_sf"/>
</dbReference>
<keyword evidence="6" id="KW-1185">Reference proteome</keyword>
<dbReference type="GO" id="GO:0051276">
    <property type="term" value="P:chromosome organization"/>
    <property type="evidence" value="ECO:0007669"/>
    <property type="project" value="InterPro"/>
</dbReference>